<dbReference type="Gene3D" id="1.10.10.10">
    <property type="entry name" value="Winged helix-like DNA-binding domain superfamily/Winged helix DNA-binding domain"/>
    <property type="match status" value="1"/>
</dbReference>
<reference evidence="4 5" key="1">
    <citation type="submission" date="2015-09" db="EMBL/GenBank/DDBJ databases">
        <title>Draft genome sequence of Kouleothrix aurantiaca JCM 19913.</title>
        <authorList>
            <person name="Hemp J."/>
        </authorList>
    </citation>
    <scope>NUCLEOTIDE SEQUENCE [LARGE SCALE GENOMIC DNA]</scope>
    <source>
        <strain evidence="4 5">COM-B</strain>
    </source>
</reference>
<accession>A0A0P9CSP6</accession>
<dbReference type="EMBL" id="LJCR01002235">
    <property type="protein sequence ID" value="KPV49043.1"/>
    <property type="molecule type" value="Genomic_DNA"/>
</dbReference>
<evidence type="ECO:0000256" key="1">
    <source>
        <dbReference type="ARBA" id="ARBA00023125"/>
    </source>
</evidence>
<dbReference type="Pfam" id="PF00486">
    <property type="entry name" value="Trans_reg_C"/>
    <property type="match status" value="1"/>
</dbReference>
<gene>
    <name evidence="4" type="ORF">SE17_34830</name>
</gene>
<dbReference type="SUPFAM" id="SSF46894">
    <property type="entry name" value="C-terminal effector domain of the bipartite response regulators"/>
    <property type="match status" value="1"/>
</dbReference>
<name>A0A0P9CSP6_9CHLR</name>
<organism evidence="4 5">
    <name type="scientific">Kouleothrix aurantiaca</name>
    <dbReference type="NCBI Taxonomy" id="186479"/>
    <lineage>
        <taxon>Bacteria</taxon>
        <taxon>Bacillati</taxon>
        <taxon>Chloroflexota</taxon>
        <taxon>Chloroflexia</taxon>
        <taxon>Chloroflexales</taxon>
        <taxon>Roseiflexineae</taxon>
        <taxon>Roseiflexaceae</taxon>
        <taxon>Kouleothrix</taxon>
    </lineage>
</organism>
<dbReference type="PROSITE" id="PS51755">
    <property type="entry name" value="OMPR_PHOB"/>
    <property type="match status" value="1"/>
</dbReference>
<feature type="domain" description="OmpR/PhoB-type" evidence="3">
    <location>
        <begin position="1"/>
        <end position="58"/>
    </location>
</feature>
<dbReference type="Proteomes" id="UP000050509">
    <property type="component" value="Unassembled WGS sequence"/>
</dbReference>
<sequence>MLSYAHLVRCAQGYETDEMEAGELIKPHIHHLRQKLEPDPTAPRYILNVRGKGYLLSPVGE</sequence>
<dbReference type="InterPro" id="IPR016032">
    <property type="entry name" value="Sig_transdc_resp-reg_C-effctor"/>
</dbReference>
<proteinExistence type="predicted"/>
<keyword evidence="1 2" id="KW-0238">DNA-binding</keyword>
<dbReference type="InterPro" id="IPR001867">
    <property type="entry name" value="OmpR/PhoB-type_DNA-bd"/>
</dbReference>
<keyword evidence="5" id="KW-1185">Reference proteome</keyword>
<dbReference type="InterPro" id="IPR036388">
    <property type="entry name" value="WH-like_DNA-bd_sf"/>
</dbReference>
<dbReference type="AlphaFoldDB" id="A0A0P9CSP6"/>
<comment type="caution">
    <text evidence="4">The sequence shown here is derived from an EMBL/GenBank/DDBJ whole genome shotgun (WGS) entry which is preliminary data.</text>
</comment>
<evidence type="ECO:0000313" key="5">
    <source>
        <dbReference type="Proteomes" id="UP000050509"/>
    </source>
</evidence>
<evidence type="ECO:0000259" key="3">
    <source>
        <dbReference type="PROSITE" id="PS51755"/>
    </source>
</evidence>
<dbReference type="GO" id="GO:0006355">
    <property type="term" value="P:regulation of DNA-templated transcription"/>
    <property type="evidence" value="ECO:0007669"/>
    <property type="project" value="InterPro"/>
</dbReference>
<protein>
    <recommendedName>
        <fullName evidence="3">OmpR/PhoB-type domain-containing protein</fullName>
    </recommendedName>
</protein>
<dbReference type="GO" id="GO:0003677">
    <property type="term" value="F:DNA binding"/>
    <property type="evidence" value="ECO:0007669"/>
    <property type="project" value="UniProtKB-UniRule"/>
</dbReference>
<evidence type="ECO:0000256" key="2">
    <source>
        <dbReference type="PROSITE-ProRule" id="PRU01091"/>
    </source>
</evidence>
<feature type="DNA-binding region" description="OmpR/PhoB-type" evidence="2">
    <location>
        <begin position="1"/>
        <end position="58"/>
    </location>
</feature>
<dbReference type="GO" id="GO:0000160">
    <property type="term" value="P:phosphorelay signal transduction system"/>
    <property type="evidence" value="ECO:0007669"/>
    <property type="project" value="InterPro"/>
</dbReference>
<evidence type="ECO:0000313" key="4">
    <source>
        <dbReference type="EMBL" id="KPV49043.1"/>
    </source>
</evidence>